<dbReference type="CDD" id="cd01823">
    <property type="entry name" value="SEST_like"/>
    <property type="match status" value="1"/>
</dbReference>
<organism evidence="4 5">
    <name type="scientific">Arthrobacter pullicola</name>
    <dbReference type="NCBI Taxonomy" id="2762224"/>
    <lineage>
        <taxon>Bacteria</taxon>
        <taxon>Bacillati</taxon>
        <taxon>Actinomycetota</taxon>
        <taxon>Actinomycetes</taxon>
        <taxon>Micrococcales</taxon>
        <taxon>Micrococcaceae</taxon>
        <taxon>Arthrobacter</taxon>
    </lineage>
</organism>
<sequence length="338" mass="34241">MRRNRMSGWSRAALLLAVGSGLVAGGIAAPASAAGPGAVQGKGPNAGHHAWHSSGHGKGTHRGWHQGRNQGRDHGQNHGRDRSFDYAALGDSYAAGYGGGALLDACGRTAEGYPALLDGLDGVALVSNQSCAGATALSTPPGPPEGPVDLPEQIEALAAGGLIGRGTDLVTLTIGGNDVRFGDVVAACAGPELPATCAPALEAAQAYAETTLAAQLQVSLARLRSLAPRAELVLTGYPHLFEEGAPGPLSPPAQALFNEGTDKLNAVLAAQLGRGSTFVDVVDEFAGHGVGSADPWIIFDGGPFDLHPNATGYQDGYLAAITADVDLPSWHGGCRGRS</sequence>
<dbReference type="Gene3D" id="3.40.50.1110">
    <property type="entry name" value="SGNH hydrolase"/>
    <property type="match status" value="1"/>
</dbReference>
<evidence type="ECO:0000259" key="3">
    <source>
        <dbReference type="Pfam" id="PF13472"/>
    </source>
</evidence>
<keyword evidence="5" id="KW-1185">Reference proteome</keyword>
<feature type="chain" id="PRO_5045754563" evidence="2">
    <location>
        <begin position="34"/>
        <end position="338"/>
    </location>
</feature>
<name>A0ABR8YJT0_9MICC</name>
<protein>
    <submittedName>
        <fullName evidence="4">SGNH/GDSL hydrolase family protein</fullName>
    </submittedName>
</protein>
<dbReference type="Pfam" id="PF13472">
    <property type="entry name" value="Lipase_GDSL_2"/>
    <property type="match status" value="1"/>
</dbReference>
<proteinExistence type="predicted"/>
<dbReference type="EMBL" id="JACSQC010000005">
    <property type="protein sequence ID" value="MBD8044467.1"/>
    <property type="molecule type" value="Genomic_DNA"/>
</dbReference>
<feature type="domain" description="SGNH hydrolase-type esterase" evidence="3">
    <location>
        <begin position="88"/>
        <end position="314"/>
    </location>
</feature>
<dbReference type="RefSeq" id="WP_191747505.1">
    <property type="nucleotide sequence ID" value="NZ_JACSQC010000005.1"/>
</dbReference>
<dbReference type="PANTHER" id="PTHR37981">
    <property type="entry name" value="LIPASE 2"/>
    <property type="match status" value="1"/>
</dbReference>
<dbReference type="PANTHER" id="PTHR37981:SF1">
    <property type="entry name" value="SGNH HYDROLASE-TYPE ESTERASE DOMAIN-CONTAINING PROTEIN"/>
    <property type="match status" value="1"/>
</dbReference>
<dbReference type="InterPro" id="IPR036514">
    <property type="entry name" value="SGNH_hydro_sf"/>
</dbReference>
<keyword evidence="4" id="KW-0378">Hydrolase</keyword>
<comment type="caution">
    <text evidence="4">The sequence shown here is derived from an EMBL/GenBank/DDBJ whole genome shotgun (WGS) entry which is preliminary data.</text>
</comment>
<evidence type="ECO:0000256" key="2">
    <source>
        <dbReference type="SAM" id="SignalP"/>
    </source>
</evidence>
<dbReference type="Proteomes" id="UP000652763">
    <property type="component" value="Unassembled WGS sequence"/>
</dbReference>
<evidence type="ECO:0000256" key="1">
    <source>
        <dbReference type="SAM" id="MobiDB-lite"/>
    </source>
</evidence>
<gene>
    <name evidence="4" type="ORF">H9638_11685</name>
</gene>
<feature type="signal peptide" evidence="2">
    <location>
        <begin position="1"/>
        <end position="33"/>
    </location>
</feature>
<dbReference type="GO" id="GO:0016787">
    <property type="term" value="F:hydrolase activity"/>
    <property type="evidence" value="ECO:0007669"/>
    <property type="project" value="UniProtKB-KW"/>
</dbReference>
<evidence type="ECO:0000313" key="5">
    <source>
        <dbReference type="Proteomes" id="UP000652763"/>
    </source>
</evidence>
<dbReference type="SUPFAM" id="SSF52266">
    <property type="entry name" value="SGNH hydrolase"/>
    <property type="match status" value="1"/>
</dbReference>
<feature type="compositionally biased region" description="Basic and acidic residues" evidence="1">
    <location>
        <begin position="70"/>
        <end position="82"/>
    </location>
</feature>
<feature type="region of interest" description="Disordered" evidence="1">
    <location>
        <begin position="33"/>
        <end position="82"/>
    </location>
</feature>
<reference evidence="4 5" key="1">
    <citation type="submission" date="2020-08" db="EMBL/GenBank/DDBJ databases">
        <title>A Genomic Blueprint of the Chicken Gut Microbiome.</title>
        <authorList>
            <person name="Gilroy R."/>
            <person name="Ravi A."/>
            <person name="Getino M."/>
            <person name="Pursley I."/>
            <person name="Horton D.L."/>
            <person name="Alikhan N.-F."/>
            <person name="Baker D."/>
            <person name="Gharbi K."/>
            <person name="Hall N."/>
            <person name="Watson M."/>
            <person name="Adriaenssens E.M."/>
            <person name="Foster-Nyarko E."/>
            <person name="Jarju S."/>
            <person name="Secka A."/>
            <person name="Antonio M."/>
            <person name="Oren A."/>
            <person name="Chaudhuri R."/>
            <person name="La Ragione R.M."/>
            <person name="Hildebrand F."/>
            <person name="Pallen M.J."/>
        </authorList>
    </citation>
    <scope>NUCLEOTIDE SEQUENCE [LARGE SCALE GENOMIC DNA]</scope>
    <source>
        <strain evidence="4 5">Sa2BUA2</strain>
    </source>
</reference>
<dbReference type="InterPro" id="IPR013830">
    <property type="entry name" value="SGNH_hydro"/>
</dbReference>
<keyword evidence="2" id="KW-0732">Signal</keyword>
<accession>A0ABR8YJT0</accession>
<evidence type="ECO:0000313" key="4">
    <source>
        <dbReference type="EMBL" id="MBD8044467.1"/>
    </source>
</evidence>
<dbReference type="InterPro" id="IPR037460">
    <property type="entry name" value="SEST-like"/>
</dbReference>